<evidence type="ECO:0000313" key="2">
    <source>
        <dbReference type="EMBL" id="SPD59087.1"/>
    </source>
</evidence>
<accession>A0A375HQL9</accession>
<geneLocation type="plasmid" evidence="3">
    <name>ii</name>
</geneLocation>
<keyword evidence="4" id="KW-1185">Reference proteome</keyword>
<organism evidence="2 3">
    <name type="scientific">Cupriavidus neocaledonicus</name>
    <dbReference type="NCBI Taxonomy" id="1040979"/>
    <lineage>
        <taxon>Bacteria</taxon>
        <taxon>Pseudomonadati</taxon>
        <taxon>Pseudomonadota</taxon>
        <taxon>Betaproteobacteria</taxon>
        <taxon>Burkholderiales</taxon>
        <taxon>Burkholderiaceae</taxon>
        <taxon>Cupriavidus</taxon>
    </lineage>
</organism>
<sequence>MRPAESDDARFAKALGRFHPDKSAELRRLRRNAVGLGGRPVSR</sequence>
<dbReference type="Proteomes" id="UP000255168">
    <property type="component" value="Plasmid II"/>
</dbReference>
<evidence type="ECO:0000313" key="4">
    <source>
        <dbReference type="Proteomes" id="UP000256710"/>
    </source>
</evidence>
<reference evidence="3 4" key="1">
    <citation type="submission" date="2018-01" db="EMBL/GenBank/DDBJ databases">
        <authorList>
            <person name="Clerissi C."/>
        </authorList>
    </citation>
    <scope>NUCLEOTIDE SEQUENCE [LARGE SCALE GENOMIC DNA]</scope>
    <source>
        <strain evidence="1">Cupriavidus taiwanensis STM 6082</strain>
        <strain evidence="2">Cupriavidus taiwanensis STM 6160</strain>
        <plasmid evidence="3">ii</plasmid>
        <plasmid evidence="2">II</plasmid>
    </source>
</reference>
<evidence type="ECO:0000313" key="1">
    <source>
        <dbReference type="EMBL" id="SOZ39240.1"/>
    </source>
</evidence>
<proteinExistence type="predicted"/>
<dbReference type="EMBL" id="LT984807">
    <property type="protein sequence ID" value="SPD59087.1"/>
    <property type="molecule type" value="Genomic_DNA"/>
</dbReference>
<dbReference type="AlphaFoldDB" id="A0A375HQL9"/>
<evidence type="ECO:0000313" key="3">
    <source>
        <dbReference type="Proteomes" id="UP000255168"/>
    </source>
</evidence>
<name>A0A375HQL9_9BURK</name>
<dbReference type="Proteomes" id="UP000256710">
    <property type="component" value="Unassembled WGS sequence"/>
</dbReference>
<geneLocation type="plasmid" evidence="2">
    <name>II</name>
</geneLocation>
<protein>
    <submittedName>
        <fullName evidence="2">Uncharacterized protein</fullName>
    </submittedName>
</protein>
<gene>
    <name evidence="1" type="ORF">CBM2605_B150019</name>
    <name evidence="2" type="ORF">CBM2607_MP10489</name>
</gene>
<keyword evidence="2" id="KW-0614">Plasmid</keyword>
<dbReference type="EMBL" id="OFTC01000038">
    <property type="protein sequence ID" value="SOZ39240.1"/>
    <property type="molecule type" value="Genomic_DNA"/>
</dbReference>